<dbReference type="Proteomes" id="UP000039370">
    <property type="component" value="Unassembled WGS sequence"/>
</dbReference>
<protein>
    <submittedName>
        <fullName evidence="1">Uncharacterized protein</fullName>
    </submittedName>
</protein>
<proteinExistence type="predicted"/>
<evidence type="ECO:0000313" key="1">
    <source>
        <dbReference type="EMBL" id="CEN48076.1"/>
    </source>
</evidence>
<dbReference type="RefSeq" id="WP_156130090.1">
    <property type="nucleotide sequence ID" value="NZ_BOQI01000017.1"/>
</dbReference>
<accession>A0A0B7I7X9</accession>
<dbReference type="AlphaFoldDB" id="A0A0B7I7X9"/>
<organism evidence="1 2">
    <name type="scientific">Capnocytophaga canimorsus</name>
    <dbReference type="NCBI Taxonomy" id="28188"/>
    <lineage>
        <taxon>Bacteria</taxon>
        <taxon>Pseudomonadati</taxon>
        <taxon>Bacteroidota</taxon>
        <taxon>Flavobacteriia</taxon>
        <taxon>Flavobacteriales</taxon>
        <taxon>Flavobacteriaceae</taxon>
        <taxon>Capnocytophaga</taxon>
    </lineage>
</organism>
<evidence type="ECO:0000313" key="2">
    <source>
        <dbReference type="Proteomes" id="UP000039370"/>
    </source>
</evidence>
<dbReference type="EMBL" id="CDOK01000070">
    <property type="protein sequence ID" value="CEN48076.1"/>
    <property type="molecule type" value="Genomic_DNA"/>
</dbReference>
<sequence>MVQRVIPSTPINQYDMFDALKQCGFEYKLVDFKQITEEELVSYSYRWVLWKKEVNL</sequence>
<reference evidence="2" key="1">
    <citation type="submission" date="2015-01" db="EMBL/GenBank/DDBJ databases">
        <authorList>
            <person name="MANFREDI Pablo"/>
        </authorList>
    </citation>
    <scope>NUCLEOTIDE SEQUENCE [LARGE SCALE GENOMIC DNA]</scope>
    <source>
        <strain evidence="2">Cc11</strain>
    </source>
</reference>
<gene>
    <name evidence="1" type="ORF">CCAN11_1610002</name>
</gene>
<name>A0A0B7I7X9_9FLAO</name>